<dbReference type="InterPro" id="IPR010294">
    <property type="entry name" value="ADAMTS_spacer1"/>
</dbReference>
<protein>
    <submittedName>
        <fullName evidence="8">Thrombospondin type-1 domain-containing protein 4-like</fullName>
    </submittedName>
</protein>
<dbReference type="InterPro" id="IPR000884">
    <property type="entry name" value="TSP1_rpt"/>
</dbReference>
<evidence type="ECO:0000256" key="1">
    <source>
        <dbReference type="ARBA" id="ARBA00004613"/>
    </source>
</evidence>
<evidence type="ECO:0000313" key="7">
    <source>
        <dbReference type="Proteomes" id="UP000694941"/>
    </source>
</evidence>
<dbReference type="PROSITE" id="PS50092">
    <property type="entry name" value="TSP1"/>
    <property type="match status" value="5"/>
</dbReference>
<feature type="region of interest" description="Disordered" evidence="5">
    <location>
        <begin position="128"/>
        <end position="174"/>
    </location>
</feature>
<gene>
    <name evidence="8" type="primary">LOC106471236</name>
</gene>
<name>A0ABM1TI60_LIMPO</name>
<feature type="compositionally biased region" description="Basic residues" evidence="5">
    <location>
        <begin position="128"/>
        <end position="162"/>
    </location>
</feature>
<feature type="compositionally biased region" description="Polar residues" evidence="5">
    <location>
        <begin position="163"/>
        <end position="173"/>
    </location>
</feature>
<evidence type="ECO:0000313" key="8">
    <source>
        <dbReference type="RefSeq" id="XP_022255566.1"/>
    </source>
</evidence>
<reference evidence="8" key="1">
    <citation type="submission" date="2025-08" db="UniProtKB">
        <authorList>
            <consortium name="RefSeq"/>
        </authorList>
    </citation>
    <scope>IDENTIFICATION</scope>
    <source>
        <tissue evidence="8">Muscle</tissue>
    </source>
</reference>
<dbReference type="Pfam" id="PF05986">
    <property type="entry name" value="ADAMTS_spacer1"/>
    <property type="match status" value="1"/>
</dbReference>
<dbReference type="PANTHER" id="PTHR13723">
    <property type="entry name" value="ADAMTS A DISINTEGRIN AND METALLOPROTEASE WITH THROMBOSPONDIN MOTIFS PROTEASE"/>
    <property type="match status" value="1"/>
</dbReference>
<dbReference type="InterPro" id="IPR050439">
    <property type="entry name" value="ADAMTS_ADAMTS-like"/>
</dbReference>
<dbReference type="GeneID" id="106471236"/>
<dbReference type="Pfam" id="PF08686">
    <property type="entry name" value="PLAC"/>
    <property type="match status" value="1"/>
</dbReference>
<dbReference type="Proteomes" id="UP000694941">
    <property type="component" value="Unplaced"/>
</dbReference>
<evidence type="ECO:0000256" key="4">
    <source>
        <dbReference type="ARBA" id="ARBA00022737"/>
    </source>
</evidence>
<keyword evidence="4" id="KW-0677">Repeat</keyword>
<organism evidence="7 8">
    <name type="scientific">Limulus polyphemus</name>
    <name type="common">Atlantic horseshoe crab</name>
    <dbReference type="NCBI Taxonomy" id="6850"/>
    <lineage>
        <taxon>Eukaryota</taxon>
        <taxon>Metazoa</taxon>
        <taxon>Ecdysozoa</taxon>
        <taxon>Arthropoda</taxon>
        <taxon>Chelicerata</taxon>
        <taxon>Merostomata</taxon>
        <taxon>Xiphosura</taxon>
        <taxon>Limulidae</taxon>
        <taxon>Limulus</taxon>
    </lineage>
</organism>
<dbReference type="RefSeq" id="XP_022255566.1">
    <property type="nucleotide sequence ID" value="XM_022399858.1"/>
</dbReference>
<evidence type="ECO:0000259" key="6">
    <source>
        <dbReference type="PROSITE" id="PS50900"/>
    </source>
</evidence>
<accession>A0ABM1TI60</accession>
<evidence type="ECO:0000256" key="2">
    <source>
        <dbReference type="ARBA" id="ARBA00022525"/>
    </source>
</evidence>
<dbReference type="SUPFAM" id="SSF82895">
    <property type="entry name" value="TSP-1 type 1 repeat"/>
    <property type="match status" value="6"/>
</dbReference>
<keyword evidence="2" id="KW-0964">Secreted</keyword>
<dbReference type="InterPro" id="IPR010909">
    <property type="entry name" value="PLAC"/>
</dbReference>
<keyword evidence="7" id="KW-1185">Reference proteome</keyword>
<keyword evidence="3" id="KW-0732">Signal</keyword>
<feature type="domain" description="PLAC" evidence="6">
    <location>
        <begin position="554"/>
        <end position="591"/>
    </location>
</feature>
<proteinExistence type="predicted"/>
<dbReference type="Pfam" id="PF19030">
    <property type="entry name" value="TSP1_ADAMTS"/>
    <property type="match status" value="6"/>
</dbReference>
<dbReference type="Gene3D" id="2.60.120.830">
    <property type="match status" value="1"/>
</dbReference>
<sequence length="591" mass="66375">MCRGKNNTCDVVSGLFTRPRLPRGYNLIARIPRGACNISITELRQSRNYLALRTRTGQYVINGNWAIHPTGNYQGAGTTFVYKRHSTKTQTGELISAEGPTTEPVDVLLIYAQSNQGITYKYTIPSKKLQRKRNGRRRHRHRQKSNNRRDRWTRRRNRRVKGQTRQDIQSTDTGLGLRSSIPVINGVQRNTRFQGDYTWRLAGFTECTVSCGGGTKKTMADCVKLSSVTVVGDNYCDPRSKPAVQTVRCNTHPCPARWVFENWSPCTTTCGQGTQTRVVRCKQNISQRLQIVVADTACLEQKKPASEQPCQLRPCAKWEAGEWSKCSAECGNGIRKRQVQCLSDSGSKVDSVQCFSSKPAQEEVCHGSFCSKGWYFSSWSDTCSVNCGSDVQRRKVICLGGGEEQNGNGCDLNNRPEMEQHCARETDCGGRWFTGSWSECTSACGNGTQTRDVVCLNFTRGQWRAVLDLQCQAVEKPLDKQPCNLTECRPQWYVTEWSECTKSCDTGVQTRSVTCVDLEQQISQQCDLAKRPNTRQACNINECPSVTKGLPENTDSKCSDKYSNCKLVVRARLCHYSYYRNLCCDSCAEGS</sequence>
<dbReference type="PANTHER" id="PTHR13723:SF305">
    <property type="entry name" value="PROTEIN MADD-4"/>
    <property type="match status" value="1"/>
</dbReference>
<dbReference type="PROSITE" id="PS50900">
    <property type="entry name" value="PLAC"/>
    <property type="match status" value="1"/>
</dbReference>
<dbReference type="InterPro" id="IPR036383">
    <property type="entry name" value="TSP1_rpt_sf"/>
</dbReference>
<dbReference type="Gene3D" id="2.20.100.10">
    <property type="entry name" value="Thrombospondin type-1 (TSP1) repeat"/>
    <property type="match status" value="6"/>
</dbReference>
<evidence type="ECO:0000256" key="3">
    <source>
        <dbReference type="ARBA" id="ARBA00022729"/>
    </source>
</evidence>
<evidence type="ECO:0000256" key="5">
    <source>
        <dbReference type="SAM" id="MobiDB-lite"/>
    </source>
</evidence>
<comment type="subcellular location">
    <subcellularLocation>
        <location evidence="1">Secreted</location>
    </subcellularLocation>
</comment>
<dbReference type="SMART" id="SM00209">
    <property type="entry name" value="TSP1"/>
    <property type="match status" value="6"/>
</dbReference>